<organism evidence="2 3">
    <name type="scientific">Pedobacter jeongneungensis</name>
    <dbReference type="NCBI Taxonomy" id="947309"/>
    <lineage>
        <taxon>Bacteria</taxon>
        <taxon>Pseudomonadati</taxon>
        <taxon>Bacteroidota</taxon>
        <taxon>Sphingobacteriia</taxon>
        <taxon>Sphingobacteriales</taxon>
        <taxon>Sphingobacteriaceae</taxon>
        <taxon>Pedobacter</taxon>
    </lineage>
</organism>
<gene>
    <name evidence="2" type="ORF">GCM10022289_46460</name>
</gene>
<name>A0ABP8BQL5_9SPHI</name>
<dbReference type="RefSeq" id="WP_344853841.1">
    <property type="nucleotide sequence ID" value="NZ_BAABBY010000017.1"/>
</dbReference>
<feature type="signal peptide" evidence="1">
    <location>
        <begin position="1"/>
        <end position="20"/>
    </location>
</feature>
<accession>A0ABP8BQL5</accession>
<comment type="caution">
    <text evidence="2">The sequence shown here is derived from an EMBL/GenBank/DDBJ whole genome shotgun (WGS) entry which is preliminary data.</text>
</comment>
<sequence>MRNLTFTFLVLIFVSTLVKAQKAAYYPQVPFDSVDAKSRLALGKSTIEGTAFTRLKNGYGMKVGSKILAKNVEVTLYPVTSYFEEWFNLRKKMENKKNSVYMSEQAFRYRITIKTDDYGRFKFTQMKPGKYFIQSFASYSRSGSVPVYRGSGYNSYGGRTDYYDYQSYTNNYSDRVEEFVEVTRDGQAIEIKLH</sequence>
<dbReference type="EMBL" id="BAABBY010000017">
    <property type="protein sequence ID" value="GAA4213811.1"/>
    <property type="molecule type" value="Genomic_DNA"/>
</dbReference>
<feature type="chain" id="PRO_5045274628" description="Carboxypeptidase regulatory-like domain-containing protein" evidence="1">
    <location>
        <begin position="21"/>
        <end position="194"/>
    </location>
</feature>
<proteinExistence type="predicted"/>
<dbReference type="SUPFAM" id="SSF117074">
    <property type="entry name" value="Hypothetical protein PA1324"/>
    <property type="match status" value="1"/>
</dbReference>
<reference evidence="3" key="1">
    <citation type="journal article" date="2019" name="Int. J. Syst. Evol. Microbiol.">
        <title>The Global Catalogue of Microorganisms (GCM) 10K type strain sequencing project: providing services to taxonomists for standard genome sequencing and annotation.</title>
        <authorList>
            <consortium name="The Broad Institute Genomics Platform"/>
            <consortium name="The Broad Institute Genome Sequencing Center for Infectious Disease"/>
            <person name="Wu L."/>
            <person name="Ma J."/>
        </authorList>
    </citation>
    <scope>NUCLEOTIDE SEQUENCE [LARGE SCALE GENOMIC DNA]</scope>
    <source>
        <strain evidence="3">JCM 17626</strain>
    </source>
</reference>
<evidence type="ECO:0000313" key="3">
    <source>
        <dbReference type="Proteomes" id="UP001501772"/>
    </source>
</evidence>
<dbReference type="Proteomes" id="UP001501772">
    <property type="component" value="Unassembled WGS sequence"/>
</dbReference>
<keyword evidence="1" id="KW-0732">Signal</keyword>
<protein>
    <recommendedName>
        <fullName evidence="4">Carboxypeptidase regulatory-like domain-containing protein</fullName>
    </recommendedName>
</protein>
<keyword evidence="3" id="KW-1185">Reference proteome</keyword>
<evidence type="ECO:0000256" key="1">
    <source>
        <dbReference type="SAM" id="SignalP"/>
    </source>
</evidence>
<evidence type="ECO:0000313" key="2">
    <source>
        <dbReference type="EMBL" id="GAA4213811.1"/>
    </source>
</evidence>
<evidence type="ECO:0008006" key="4">
    <source>
        <dbReference type="Google" id="ProtNLM"/>
    </source>
</evidence>